<feature type="domain" description="AAA" evidence="1">
    <location>
        <begin position="17"/>
        <end position="133"/>
    </location>
</feature>
<dbReference type="Proteomes" id="UP000253141">
    <property type="component" value="Unassembled WGS sequence"/>
</dbReference>
<gene>
    <name evidence="3" type="ORF">DVG78_06255</name>
</gene>
<dbReference type="EMBL" id="QPIW01000003">
    <property type="protein sequence ID" value="RDB06882.1"/>
    <property type="molecule type" value="Genomic_DNA"/>
</dbReference>
<keyword evidence="3" id="KW-0547">Nucleotide-binding</keyword>
<sequence length="384" mass="44100">MIDRLLAPKILDLVKKFPIISLTGPRQSGKTTLLKNLLPNYRYVSLENPTTRTFAKEDPNSFLKTYDQFVVFDEVQRVPELFSYLQTKVDEDQIMGQYVLSGSQNFLLLQNITQSLAGRVAILKLLPLSYAELSKANLLSESIAYHIFTGNYPAIFGRGLLPDEFYSNYIETYVQRDVRELLAVKELSSFQTFLRLCAGRVGQPLNLSSLATDCGITSPTAKAWLSILESSYITFTLQPHYQNFNKRLIKSPKLYFYDTGLLCHLLNMTDARQVETYYQRGSLFENAIIADMSKNRFNRGVSPQFYFWQDSNRNEIDLLEEGVGTINLFEMKYTATINPEHFRNLRLYRELSSIGGDNFLIYAGEENQIRSNAKVIPWNQVINL</sequence>
<dbReference type="InterPro" id="IPR025420">
    <property type="entry name" value="DUF4143"/>
</dbReference>
<dbReference type="PANTHER" id="PTHR43566">
    <property type="entry name" value="CONSERVED PROTEIN"/>
    <property type="match status" value="1"/>
</dbReference>
<evidence type="ECO:0000313" key="4">
    <source>
        <dbReference type="Proteomes" id="UP000253141"/>
    </source>
</evidence>
<organism evidence="3 4">
    <name type="scientific">Runella aurantiaca</name>
    <dbReference type="NCBI Taxonomy" id="2282308"/>
    <lineage>
        <taxon>Bacteria</taxon>
        <taxon>Pseudomonadati</taxon>
        <taxon>Bacteroidota</taxon>
        <taxon>Cytophagia</taxon>
        <taxon>Cytophagales</taxon>
        <taxon>Spirosomataceae</taxon>
        <taxon>Runella</taxon>
    </lineage>
</organism>
<dbReference type="RefSeq" id="WP_114460202.1">
    <property type="nucleotide sequence ID" value="NZ_QPIW01000003.1"/>
</dbReference>
<keyword evidence="4" id="KW-1185">Reference proteome</keyword>
<dbReference type="InterPro" id="IPR041682">
    <property type="entry name" value="AAA_14"/>
</dbReference>
<accession>A0A369ICW0</accession>
<dbReference type="AlphaFoldDB" id="A0A369ICW0"/>
<dbReference type="SUPFAM" id="SSF52540">
    <property type="entry name" value="P-loop containing nucleoside triphosphate hydrolases"/>
    <property type="match status" value="1"/>
</dbReference>
<dbReference type="GO" id="GO:0005524">
    <property type="term" value="F:ATP binding"/>
    <property type="evidence" value="ECO:0007669"/>
    <property type="project" value="UniProtKB-KW"/>
</dbReference>
<feature type="domain" description="DUF4143" evidence="2">
    <location>
        <begin position="175"/>
        <end position="333"/>
    </location>
</feature>
<comment type="caution">
    <text evidence="3">The sequence shown here is derived from an EMBL/GenBank/DDBJ whole genome shotgun (WGS) entry which is preliminary data.</text>
</comment>
<dbReference type="PANTHER" id="PTHR43566:SF2">
    <property type="entry name" value="DUF4143 DOMAIN-CONTAINING PROTEIN"/>
    <property type="match status" value="1"/>
</dbReference>
<evidence type="ECO:0000259" key="1">
    <source>
        <dbReference type="Pfam" id="PF13173"/>
    </source>
</evidence>
<evidence type="ECO:0000313" key="3">
    <source>
        <dbReference type="EMBL" id="RDB06882.1"/>
    </source>
</evidence>
<name>A0A369ICW0_9BACT</name>
<dbReference type="InterPro" id="IPR027417">
    <property type="entry name" value="P-loop_NTPase"/>
</dbReference>
<dbReference type="Pfam" id="PF13635">
    <property type="entry name" value="DUF4143"/>
    <property type="match status" value="1"/>
</dbReference>
<protein>
    <submittedName>
        <fullName evidence="3">ATP-binding protein</fullName>
    </submittedName>
</protein>
<reference evidence="3 4" key="1">
    <citation type="submission" date="2018-07" db="EMBL/GenBank/DDBJ databases">
        <title>Genome analysis of Runella aurantiaca.</title>
        <authorList>
            <person name="Yang X."/>
        </authorList>
    </citation>
    <scope>NUCLEOTIDE SEQUENCE [LARGE SCALE GENOMIC DNA]</scope>
    <source>
        <strain evidence="3 4">YX9</strain>
    </source>
</reference>
<dbReference type="Pfam" id="PF13173">
    <property type="entry name" value="AAA_14"/>
    <property type="match status" value="1"/>
</dbReference>
<keyword evidence="3" id="KW-0067">ATP-binding</keyword>
<evidence type="ECO:0000259" key="2">
    <source>
        <dbReference type="Pfam" id="PF13635"/>
    </source>
</evidence>
<proteinExistence type="predicted"/>
<dbReference type="OrthoDB" id="9778168at2"/>